<name>A0A0L8GVQ6_OCTBM</name>
<reference evidence="1" key="1">
    <citation type="submission" date="2015-07" db="EMBL/GenBank/DDBJ databases">
        <title>MeaNS - Measles Nucleotide Surveillance Program.</title>
        <authorList>
            <person name="Tran T."/>
            <person name="Druce J."/>
        </authorList>
    </citation>
    <scope>NUCLEOTIDE SEQUENCE</scope>
    <source>
        <strain evidence="1">UCB-OBI-ISO-001</strain>
        <tissue evidence="1">Gonad</tissue>
    </source>
</reference>
<proteinExistence type="predicted"/>
<accession>A0A0L8GVQ6</accession>
<gene>
    <name evidence="1" type="ORF">OCBIM_22027112mg</name>
</gene>
<protein>
    <submittedName>
        <fullName evidence="1">Uncharacterized protein</fullName>
    </submittedName>
</protein>
<dbReference type="AlphaFoldDB" id="A0A0L8GVQ6"/>
<dbReference type="EMBL" id="KQ420188">
    <property type="protein sequence ID" value="KOF80992.1"/>
    <property type="molecule type" value="Genomic_DNA"/>
</dbReference>
<evidence type="ECO:0000313" key="1">
    <source>
        <dbReference type="EMBL" id="KOF80992.1"/>
    </source>
</evidence>
<sequence>MASKHITKWAEVQNLNYIASLSSNNNCCFHGYMEFNTFYVEKKQEVMVFVLFSLQNGYKGCRLNEILLGSLSQ</sequence>
<organism evidence="1">
    <name type="scientific">Octopus bimaculoides</name>
    <name type="common">California two-spotted octopus</name>
    <dbReference type="NCBI Taxonomy" id="37653"/>
    <lineage>
        <taxon>Eukaryota</taxon>
        <taxon>Metazoa</taxon>
        <taxon>Spiralia</taxon>
        <taxon>Lophotrochozoa</taxon>
        <taxon>Mollusca</taxon>
        <taxon>Cephalopoda</taxon>
        <taxon>Coleoidea</taxon>
        <taxon>Octopodiformes</taxon>
        <taxon>Octopoda</taxon>
        <taxon>Incirrata</taxon>
        <taxon>Octopodidae</taxon>
        <taxon>Octopus</taxon>
    </lineage>
</organism>